<geneLocation type="plasmid" evidence="1 2">
    <name>p1821L02</name>
</geneLocation>
<keyword evidence="2" id="KW-1185">Reference proteome</keyword>
<name>A0A518V284_BRELA</name>
<evidence type="ECO:0000313" key="1">
    <source>
        <dbReference type="EMBL" id="QDX91085.1"/>
    </source>
</evidence>
<protein>
    <submittedName>
        <fullName evidence="1">Uncharacterized protein</fullName>
    </submittedName>
</protein>
<dbReference type="AlphaFoldDB" id="A0A518V284"/>
<keyword evidence="1" id="KW-0614">Plasmid</keyword>
<dbReference type="EMBL" id="CP033462">
    <property type="protein sequence ID" value="QDX91085.1"/>
    <property type="molecule type" value="Genomic_DNA"/>
</dbReference>
<organism evidence="1 2">
    <name type="scientific">Brevibacillus laterosporus</name>
    <name type="common">Bacillus laterosporus</name>
    <dbReference type="NCBI Taxonomy" id="1465"/>
    <lineage>
        <taxon>Bacteria</taxon>
        <taxon>Bacillati</taxon>
        <taxon>Bacillota</taxon>
        <taxon>Bacilli</taxon>
        <taxon>Bacillales</taxon>
        <taxon>Paenibacillaceae</taxon>
        <taxon>Brevibacillus</taxon>
    </lineage>
</organism>
<evidence type="ECO:0000313" key="2">
    <source>
        <dbReference type="Proteomes" id="UP000319432"/>
    </source>
</evidence>
<dbReference type="Proteomes" id="UP000319432">
    <property type="component" value="Plasmid p1821L02"/>
</dbReference>
<sequence>MAINYDKLVKDLKEANKIACEAVVQVSDGGTANLDSVFLIIPRAREVSVLDAIKKSGLYCGMKSNWIGHGYFISPTCGGQGDKRAVAVKVMVETLNNLGWDALTFYKVD</sequence>
<dbReference type="OrthoDB" id="1954664at2"/>
<proteinExistence type="predicted"/>
<reference evidence="1 2" key="1">
    <citation type="submission" date="2018-11" db="EMBL/GenBank/DDBJ databases">
        <title>Phylogenetic determinants of toxin gene distribution in genomes of Brevibacillus laterosporus.</title>
        <authorList>
            <person name="Glare T.R."/>
            <person name="Durrant A."/>
            <person name="Berry C."/>
            <person name="Palma L."/>
            <person name="Ormskirk M."/>
            <person name="Cox M.O."/>
        </authorList>
    </citation>
    <scope>NUCLEOTIDE SEQUENCE [LARGE SCALE GENOMIC DNA]</scope>
    <source>
        <strain evidence="1 2">1821L</strain>
        <plasmid evidence="1 2">p1821L02</plasmid>
    </source>
</reference>
<gene>
    <name evidence="1" type="ORF">EEL30_00995</name>
</gene>
<accession>A0A518V284</accession>